<feature type="region of interest" description="Disordered" evidence="1">
    <location>
        <begin position="61"/>
        <end position="105"/>
    </location>
</feature>
<protein>
    <submittedName>
        <fullName evidence="2">Uncharacterized protein</fullName>
    </submittedName>
</protein>
<evidence type="ECO:0000313" key="3">
    <source>
        <dbReference type="Proteomes" id="UP000283509"/>
    </source>
</evidence>
<dbReference type="OrthoDB" id="6371839at2759"/>
<gene>
    <name evidence="2" type="ORF">C7M84_021757</name>
</gene>
<name>A0A3R7MLK8_PENVA</name>
<keyword evidence="3" id="KW-1185">Reference proteome</keyword>
<accession>A0A3R7MLK8</accession>
<proteinExistence type="predicted"/>
<organism evidence="2 3">
    <name type="scientific">Penaeus vannamei</name>
    <name type="common">Whiteleg shrimp</name>
    <name type="synonym">Litopenaeus vannamei</name>
    <dbReference type="NCBI Taxonomy" id="6689"/>
    <lineage>
        <taxon>Eukaryota</taxon>
        <taxon>Metazoa</taxon>
        <taxon>Ecdysozoa</taxon>
        <taxon>Arthropoda</taxon>
        <taxon>Crustacea</taxon>
        <taxon>Multicrustacea</taxon>
        <taxon>Malacostraca</taxon>
        <taxon>Eumalacostraca</taxon>
        <taxon>Eucarida</taxon>
        <taxon>Decapoda</taxon>
        <taxon>Dendrobranchiata</taxon>
        <taxon>Penaeoidea</taxon>
        <taxon>Penaeidae</taxon>
        <taxon>Penaeus</taxon>
    </lineage>
</organism>
<reference evidence="2 3" key="2">
    <citation type="submission" date="2019-01" db="EMBL/GenBank/DDBJ databases">
        <title>The decoding of complex shrimp genome reveals the adaptation for benthos swimmer, frequently molting mechanism and breeding impact on genome.</title>
        <authorList>
            <person name="Sun Y."/>
            <person name="Gao Y."/>
            <person name="Yu Y."/>
        </authorList>
    </citation>
    <scope>NUCLEOTIDE SEQUENCE [LARGE SCALE GENOMIC DNA]</scope>
    <source>
        <tissue evidence="2">Muscle</tissue>
    </source>
</reference>
<dbReference type="EMBL" id="QCYY01000463">
    <property type="protein sequence ID" value="ROT84950.1"/>
    <property type="molecule type" value="Genomic_DNA"/>
</dbReference>
<comment type="caution">
    <text evidence="2">The sequence shown here is derived from an EMBL/GenBank/DDBJ whole genome shotgun (WGS) entry which is preliminary data.</text>
</comment>
<sequence length="502" mass="53239">MDITLASYSSNLLNFIIRPAGRSRSFKWLGRGNTDNIPLFVPRPPFIPRWIPKERPEYVAKWVPTTPPPQSHRPPLHQPGFGAPKPNSVPAAAAPPPATGYTAAAPPPATGYTAAAPPPATGYTPPVTSNVIPETAIRNTLHAGPTQVPVVLGEPSFSALVQDQASVDANGFRDVDPGSIIVIDEDDLEDELGDVNDLGGSFDALNPAEPGSVIFIDDDSAETDVRVTSQIVASNEDDLLFIVIPDDDKPEDTLAPTTASVVLDDEGNLQTLGDSGAKSLQEIETTLTAPSGDIFLTNDGGNLNDQSVFVSIPDEASEDDQIFLVGQDIPNSSEFQPSQEFEESEGTVSGDGFLPSQVFLVDENPTDTVSQSIQPGQNSLLNINLSPTGLSLEELARPALLAPPATPVVASGRRAPPASSFAAARSIEPSGRALPSEIPQPVPVPLISQGSVTLDLPLEPTFRQARLAAPPLPFLNTPQSLPFGARLRPRNFRPQSRAFFYG</sequence>
<reference evidence="2 3" key="1">
    <citation type="submission" date="2018-04" db="EMBL/GenBank/DDBJ databases">
        <authorList>
            <person name="Zhang X."/>
            <person name="Yuan J."/>
            <person name="Li F."/>
            <person name="Xiang J."/>
        </authorList>
    </citation>
    <scope>NUCLEOTIDE SEQUENCE [LARGE SCALE GENOMIC DNA]</scope>
    <source>
        <tissue evidence="2">Muscle</tissue>
    </source>
</reference>
<dbReference type="Proteomes" id="UP000283509">
    <property type="component" value="Unassembled WGS sequence"/>
</dbReference>
<dbReference type="AlphaFoldDB" id="A0A3R7MLK8"/>
<evidence type="ECO:0000256" key="1">
    <source>
        <dbReference type="SAM" id="MobiDB-lite"/>
    </source>
</evidence>
<evidence type="ECO:0000313" key="2">
    <source>
        <dbReference type="EMBL" id="ROT84950.1"/>
    </source>
</evidence>